<comment type="similarity">
    <text evidence="5">Belongs to the YicC/YloC family.</text>
</comment>
<feature type="domain" description="Endoribonuclease YicC-like N-terminal" evidence="6">
    <location>
        <begin position="2"/>
        <end position="154"/>
    </location>
</feature>
<dbReference type="Proteomes" id="UP001497514">
    <property type="component" value="Chromosome"/>
</dbReference>
<dbReference type="RefSeq" id="WP_234985001.1">
    <property type="nucleotide sequence ID" value="NZ_JBFKZU010000001.1"/>
</dbReference>
<dbReference type="Pfam" id="PF08340">
    <property type="entry name" value="YicC-like_C"/>
    <property type="match status" value="1"/>
</dbReference>
<protein>
    <recommendedName>
        <fullName evidence="10">YicC family protein</fullName>
    </recommendedName>
</protein>
<dbReference type="InterPro" id="IPR005229">
    <property type="entry name" value="YicC/YloC-like"/>
</dbReference>
<feature type="domain" description="Endoribonuclease YicC-like C-terminal" evidence="7">
    <location>
        <begin position="172"/>
        <end position="287"/>
    </location>
</feature>
<dbReference type="GeneID" id="65210247"/>
<organism evidence="8 9">
    <name type="scientific">Tenacibaculum dicentrarchi</name>
    <dbReference type="NCBI Taxonomy" id="669041"/>
    <lineage>
        <taxon>Bacteria</taxon>
        <taxon>Pseudomonadati</taxon>
        <taxon>Bacteroidota</taxon>
        <taxon>Flavobacteriia</taxon>
        <taxon>Flavobacteriales</taxon>
        <taxon>Flavobacteriaceae</taxon>
        <taxon>Tenacibaculum</taxon>
    </lineage>
</organism>
<sequence length="288" mass="33365">MIQSMTGYGKSVLHLPSKKVTIEIKSLNSKNLDLNTRIPSYYREKELAVRKKLASNLVRGKIDFSIYVEMTAEQTSTVVNKAVVENYVAQLKEVMPIAENQDVELLKMAVRMPDALKTEREELDENEWAQIDIHIDEALKEIIAYRTDEAKSLEDDFQLRISNIQSALEEVKKLDTQRITNVKERLQKALTDLKVEVDENRFEQELIYYLEKLDINEEKVRLENHLLYFLDQLATDDSNGKKLGFIVQEIGREVNTMGSKANFAVMQKIVIQMKDELEKIKEQILNVL</sequence>
<name>A0ABP1EQE8_9FLAO</name>
<keyword evidence="3" id="KW-0255">Endonuclease</keyword>
<dbReference type="EMBL" id="OZ038524">
    <property type="protein sequence ID" value="CAL2086949.1"/>
    <property type="molecule type" value="Genomic_DNA"/>
</dbReference>
<gene>
    <name evidence="8" type="ORF">TD3509T_2143</name>
</gene>
<evidence type="ECO:0000256" key="4">
    <source>
        <dbReference type="ARBA" id="ARBA00022801"/>
    </source>
</evidence>
<evidence type="ECO:0008006" key="10">
    <source>
        <dbReference type="Google" id="ProtNLM"/>
    </source>
</evidence>
<evidence type="ECO:0000259" key="6">
    <source>
        <dbReference type="Pfam" id="PF03755"/>
    </source>
</evidence>
<evidence type="ECO:0000313" key="9">
    <source>
        <dbReference type="Proteomes" id="UP001497514"/>
    </source>
</evidence>
<keyword evidence="9" id="KW-1185">Reference proteome</keyword>
<accession>A0ABP1EQE8</accession>
<dbReference type="InterPro" id="IPR013527">
    <property type="entry name" value="YicC-like_N"/>
</dbReference>
<dbReference type="PANTHER" id="PTHR30636">
    <property type="entry name" value="UPF0701 PROTEIN YICC"/>
    <property type="match status" value="1"/>
</dbReference>
<evidence type="ECO:0000256" key="2">
    <source>
        <dbReference type="ARBA" id="ARBA00022722"/>
    </source>
</evidence>
<evidence type="ECO:0000313" key="8">
    <source>
        <dbReference type="EMBL" id="CAL2086949.1"/>
    </source>
</evidence>
<reference evidence="8 9" key="1">
    <citation type="submission" date="2024-05" db="EMBL/GenBank/DDBJ databases">
        <authorList>
            <person name="Duchaud E."/>
        </authorList>
    </citation>
    <scope>NUCLEOTIDE SEQUENCE [LARGE SCALE GENOMIC DNA]</scope>
    <source>
        <strain evidence="8">Ena-SAMPLE-TAB-13-05-2024-13:56:06:370-140309</strain>
    </source>
</reference>
<evidence type="ECO:0000259" key="7">
    <source>
        <dbReference type="Pfam" id="PF08340"/>
    </source>
</evidence>
<evidence type="ECO:0000256" key="1">
    <source>
        <dbReference type="ARBA" id="ARBA00001968"/>
    </source>
</evidence>
<dbReference type="PANTHER" id="PTHR30636:SF3">
    <property type="entry name" value="UPF0701 PROTEIN YICC"/>
    <property type="match status" value="1"/>
</dbReference>
<evidence type="ECO:0000256" key="3">
    <source>
        <dbReference type="ARBA" id="ARBA00022759"/>
    </source>
</evidence>
<keyword evidence="2" id="KW-0540">Nuclease</keyword>
<keyword evidence="4" id="KW-0378">Hydrolase</keyword>
<dbReference type="InterPro" id="IPR013551">
    <property type="entry name" value="YicC-like_C"/>
</dbReference>
<dbReference type="NCBIfam" id="TIGR00255">
    <property type="entry name" value="YicC/YloC family endoribonuclease"/>
    <property type="match status" value="1"/>
</dbReference>
<evidence type="ECO:0000256" key="5">
    <source>
        <dbReference type="ARBA" id="ARBA00035648"/>
    </source>
</evidence>
<proteinExistence type="inferred from homology"/>
<dbReference type="Pfam" id="PF03755">
    <property type="entry name" value="YicC-like_N"/>
    <property type="match status" value="1"/>
</dbReference>
<comment type="cofactor">
    <cofactor evidence="1">
        <name>a divalent metal cation</name>
        <dbReference type="ChEBI" id="CHEBI:60240"/>
    </cofactor>
</comment>